<evidence type="ECO:0000313" key="3">
    <source>
        <dbReference type="EMBL" id="GAF02754.1"/>
    </source>
</evidence>
<dbReference type="RefSeq" id="WP_027470533.1">
    <property type="nucleotide sequence ID" value="NZ_BAMD01000013.1"/>
</dbReference>
<evidence type="ECO:0000259" key="2">
    <source>
        <dbReference type="Pfam" id="PF07715"/>
    </source>
</evidence>
<dbReference type="EMBL" id="BAMD01000013">
    <property type="protein sequence ID" value="GAF02754.1"/>
    <property type="molecule type" value="Genomic_DNA"/>
</dbReference>
<comment type="similarity">
    <text evidence="1">Belongs to the TonB-dependent receptor family.</text>
</comment>
<dbReference type="InterPro" id="IPR039426">
    <property type="entry name" value="TonB-dep_rcpt-like"/>
</dbReference>
<dbReference type="InterPro" id="IPR037066">
    <property type="entry name" value="Plug_dom_sf"/>
</dbReference>
<dbReference type="Pfam" id="PF07715">
    <property type="entry name" value="Plug"/>
    <property type="match status" value="1"/>
</dbReference>
<keyword evidence="1" id="KW-0472">Membrane</keyword>
<organism evidence="3 4">
    <name type="scientific">Saccharicrinis fermentans DSM 9555 = JCM 21142</name>
    <dbReference type="NCBI Taxonomy" id="869213"/>
    <lineage>
        <taxon>Bacteria</taxon>
        <taxon>Pseudomonadati</taxon>
        <taxon>Bacteroidota</taxon>
        <taxon>Bacteroidia</taxon>
        <taxon>Marinilabiliales</taxon>
        <taxon>Marinilabiliaceae</taxon>
        <taxon>Saccharicrinis</taxon>
    </lineage>
</organism>
<dbReference type="FunFam" id="2.170.130.10:FF:000003">
    <property type="entry name" value="SusC/RagA family TonB-linked outer membrane protein"/>
    <property type="match status" value="1"/>
</dbReference>
<dbReference type="NCBIfam" id="TIGR04056">
    <property type="entry name" value="OMP_RagA_SusC"/>
    <property type="match status" value="1"/>
</dbReference>
<dbReference type="GO" id="GO:0009279">
    <property type="term" value="C:cell outer membrane"/>
    <property type="evidence" value="ECO:0007669"/>
    <property type="project" value="UniProtKB-SubCell"/>
</dbReference>
<keyword evidence="1" id="KW-0813">Transport</keyword>
<sequence>MQKIGIIIFLCLLTTMGWAQKKLVTGRVYDDEGPVPGASVIVKGSENTQLVGTITDFDGNFSIRVDINDVLVVSFIGYITQEVTVGEVMSLNIELKSETTQLEDVVVVGYGAQKKASMVGAISQAKGEELLKAGSVNTVTEALQGMLPGVTSVSSGTGKPGADAGNIIIRGVATWTGSDVYSGNAPLVLVDGVERDMNDLDPNEIESVSVLKDASATAVFGVLGANGVILITTKRGTISKPKVGFSANFGLKQPTASPEYADYITSMEMWNEAVANDQLWDELIPEYKINAWKNAYATGNYGPDNDYFPEVDWWDEIMKKVGYQQQYNVNVRGGTNFMKYFASLGYLHDGDVYNGQENADFDPSFNYKRYNWRLNLDLNLTKTTVFSANMAGKLGYRHQPGYRIDGTTEDGYGQEQFFNALYTASRNQYPAVWSNGTYAANQGGGGNPLVALNTGGEREYKYFQGFLDFKLNQKLDFITKGLSAKASFSYTSNSNWESYITAGGWAFSSNAILYSRSYDYAHPNEDGTLPLILESRWPDAEATLGPVAATYDKFKSYNKKTYYELAFNYARTFGDHKVTGLALFSRRERKPGSYEVQFRQEDWVGRVTYGYKDRYLLEANGSYNGSEAFAPGLRFGLFYSGSLGWRISEEPLVKEMAGNWLDNLKVRYSYGTSGLDGSQRFLYLQDYSTASSNNFWRGGVFFGDTQTSVQSPLYREGDAANDLATWETSIKQNLGVEFGVFNKLNGTLDVYNEKREDILMDVWAPLWYLPTGSVATGNMGETKNQGLEVELKWNDKLSENLRYWVSGNASFTENRIVYRNDGVNTADHLRQAGKPINWTSTYINNGYYSSLDDIYNYATANSEAEQSKLVAGDQLYVDYNGDGVITADDKVVNEDLKYPLNTYTLSGGLSYKGWALSLRFYGVSKVNKLVPDYILYDNLSGDAGIYSAGPNVTGRWTVDNQTNAVKPALHTSQYNGYSQKESTYSYRDASYWRLKNVEVSYSFSKKALEKYKMSKLQLYINGNNLMTFTDLDKRLDPEATTLSVFPMVKRYNIGLRASF</sequence>
<dbReference type="eggNOG" id="COG1629">
    <property type="taxonomic scope" value="Bacteria"/>
</dbReference>
<dbReference type="SUPFAM" id="SSF49464">
    <property type="entry name" value="Carboxypeptidase regulatory domain-like"/>
    <property type="match status" value="1"/>
</dbReference>
<dbReference type="InterPro" id="IPR023997">
    <property type="entry name" value="TonB-dep_OMP_SusC/RagA_CS"/>
</dbReference>
<name>W7YK83_9BACT</name>
<keyword evidence="1" id="KW-0998">Cell outer membrane</keyword>
<dbReference type="InterPro" id="IPR012910">
    <property type="entry name" value="Plug_dom"/>
</dbReference>
<comment type="caution">
    <text evidence="3">The sequence shown here is derived from an EMBL/GenBank/DDBJ whole genome shotgun (WGS) entry which is preliminary data.</text>
</comment>
<dbReference type="Gene3D" id="2.60.40.1120">
    <property type="entry name" value="Carboxypeptidase-like, regulatory domain"/>
    <property type="match status" value="1"/>
</dbReference>
<dbReference type="PROSITE" id="PS52016">
    <property type="entry name" value="TONB_DEPENDENT_REC_3"/>
    <property type="match status" value="1"/>
</dbReference>
<reference evidence="3 4" key="1">
    <citation type="journal article" date="2014" name="Genome Announc.">
        <title>Draft Genome Sequence of Cytophaga fermentans JCM 21142T, a Facultative Anaerobe Isolated from Marine Mud.</title>
        <authorList>
            <person name="Starns D."/>
            <person name="Oshima K."/>
            <person name="Suda W."/>
            <person name="Iino T."/>
            <person name="Yuki M."/>
            <person name="Inoue J."/>
            <person name="Kitamura K."/>
            <person name="Iida T."/>
            <person name="Darby A."/>
            <person name="Hattori M."/>
            <person name="Ohkuma M."/>
        </authorList>
    </citation>
    <scope>NUCLEOTIDE SEQUENCE [LARGE SCALE GENOMIC DNA]</scope>
    <source>
        <strain evidence="3 4">JCM 21142</strain>
    </source>
</reference>
<dbReference type="NCBIfam" id="TIGR04057">
    <property type="entry name" value="SusC_RagA_signa"/>
    <property type="match status" value="1"/>
</dbReference>
<dbReference type="AlphaFoldDB" id="W7YK83"/>
<proteinExistence type="inferred from homology"/>
<dbReference type="Pfam" id="PF13715">
    <property type="entry name" value="CarbopepD_reg_2"/>
    <property type="match status" value="1"/>
</dbReference>
<keyword evidence="1" id="KW-0812">Transmembrane</keyword>
<dbReference type="SUPFAM" id="SSF56935">
    <property type="entry name" value="Porins"/>
    <property type="match status" value="1"/>
</dbReference>
<evidence type="ECO:0000256" key="1">
    <source>
        <dbReference type="PROSITE-ProRule" id="PRU01360"/>
    </source>
</evidence>
<dbReference type="InterPro" id="IPR008969">
    <property type="entry name" value="CarboxyPept-like_regulatory"/>
</dbReference>
<dbReference type="OrthoDB" id="9768177at2"/>
<feature type="domain" description="TonB-dependent receptor plug" evidence="2">
    <location>
        <begin position="116"/>
        <end position="228"/>
    </location>
</feature>
<keyword evidence="1" id="KW-1134">Transmembrane beta strand</keyword>
<dbReference type="Gene3D" id="2.170.130.10">
    <property type="entry name" value="TonB-dependent receptor, plug domain"/>
    <property type="match status" value="1"/>
</dbReference>
<protein>
    <submittedName>
        <fullName evidence="3">TonB-linked outer membrane protein, SusC/RagA family</fullName>
    </submittedName>
</protein>
<dbReference type="Proteomes" id="UP000019402">
    <property type="component" value="Unassembled WGS sequence"/>
</dbReference>
<keyword evidence="4" id="KW-1185">Reference proteome</keyword>
<evidence type="ECO:0000313" key="4">
    <source>
        <dbReference type="Proteomes" id="UP000019402"/>
    </source>
</evidence>
<gene>
    <name evidence="3" type="ORF">JCM21142_41396</name>
</gene>
<comment type="subcellular location">
    <subcellularLocation>
        <location evidence="1">Cell outer membrane</location>
        <topology evidence="1">Multi-pass membrane protein</topology>
    </subcellularLocation>
</comment>
<accession>W7YK83</accession>
<dbReference type="STRING" id="869213.GCA_000517085_00509"/>
<dbReference type="InterPro" id="IPR023996">
    <property type="entry name" value="TonB-dep_OMP_SusC/RagA"/>
</dbReference>